<dbReference type="InterPro" id="IPR015231">
    <property type="entry name" value="DUF1934"/>
</dbReference>
<dbReference type="EMBL" id="JACJLA010000004">
    <property type="protein sequence ID" value="MBM6912316.1"/>
    <property type="molecule type" value="Genomic_DNA"/>
</dbReference>
<gene>
    <name evidence="1" type="ORF">H6A01_03085</name>
</gene>
<accession>A0ABS2GE85</accession>
<evidence type="ECO:0000313" key="1">
    <source>
        <dbReference type="EMBL" id="MBM6912316.1"/>
    </source>
</evidence>
<reference evidence="1 2" key="1">
    <citation type="journal article" date="2021" name="Sci. Rep.">
        <title>The distribution of antibiotic resistance genes in chicken gut microbiota commensals.</title>
        <authorList>
            <person name="Juricova H."/>
            <person name="Matiasovicova J."/>
            <person name="Kubasova T."/>
            <person name="Cejkova D."/>
            <person name="Rychlik I."/>
        </authorList>
    </citation>
    <scope>NUCLEOTIDE SEQUENCE [LARGE SCALE GENOMIC DNA]</scope>
    <source>
        <strain evidence="1 2">An537</strain>
    </source>
</reference>
<evidence type="ECO:0000313" key="2">
    <source>
        <dbReference type="Proteomes" id="UP000707138"/>
    </source>
</evidence>
<dbReference type="RefSeq" id="WP_028254440.1">
    <property type="nucleotide sequence ID" value="NZ_CAUGKU010000003.1"/>
</dbReference>
<organism evidence="1 2">
    <name type="scientific">Veillonella magna</name>
    <dbReference type="NCBI Taxonomy" id="464322"/>
    <lineage>
        <taxon>Bacteria</taxon>
        <taxon>Bacillati</taxon>
        <taxon>Bacillota</taxon>
        <taxon>Negativicutes</taxon>
        <taxon>Veillonellales</taxon>
        <taxon>Veillonellaceae</taxon>
        <taxon>Veillonella</taxon>
    </lineage>
</organism>
<protein>
    <submittedName>
        <fullName evidence="1">DUF1934 domain-containing protein</fullName>
    </submittedName>
</protein>
<keyword evidence="2" id="KW-1185">Reference proteome</keyword>
<dbReference type="InterPro" id="IPR012674">
    <property type="entry name" value="Calycin"/>
</dbReference>
<dbReference type="Pfam" id="PF09148">
    <property type="entry name" value="DUF1934"/>
    <property type="match status" value="1"/>
</dbReference>
<dbReference type="Proteomes" id="UP000707138">
    <property type="component" value="Unassembled WGS sequence"/>
</dbReference>
<dbReference type="SUPFAM" id="SSF50814">
    <property type="entry name" value="Lipocalins"/>
    <property type="match status" value="1"/>
</dbReference>
<dbReference type="Gene3D" id="2.40.128.20">
    <property type="match status" value="1"/>
</dbReference>
<comment type="caution">
    <text evidence="1">The sequence shown here is derived from an EMBL/GenBank/DDBJ whole genome shotgun (WGS) entry which is preliminary data.</text>
</comment>
<proteinExistence type="predicted"/>
<name>A0ABS2GE85_9FIRM</name>
<sequence>MKRVMVAVKSVQRDIAGEDTVIELVSPGKYYERGGVKYIRYEESEVTGLEGVQTTIKVYPTSIVLLRNGKVTMRHYYELGKERESEYKTPFGNLKMVVNTHELTTDITDGIGRVHLGYDISVGGDWQFYNQLDIELREDAEYGNEGRAETGH</sequence>